<dbReference type="Proteomes" id="UP001055658">
    <property type="component" value="Chromosome"/>
</dbReference>
<proteinExistence type="predicted"/>
<dbReference type="Pfam" id="PF07690">
    <property type="entry name" value="MFS_1"/>
    <property type="match status" value="1"/>
</dbReference>
<dbReference type="CDD" id="cd17321">
    <property type="entry name" value="MFS_MMR_MDR_like"/>
    <property type="match status" value="1"/>
</dbReference>
<feature type="transmembrane region" description="Helical" evidence="7">
    <location>
        <begin position="227"/>
        <end position="249"/>
    </location>
</feature>
<dbReference type="Gene3D" id="1.20.1720.10">
    <property type="entry name" value="Multidrug resistance protein D"/>
    <property type="match status" value="1"/>
</dbReference>
<protein>
    <submittedName>
        <fullName evidence="9">MFS transporter</fullName>
    </submittedName>
</protein>
<evidence type="ECO:0000256" key="4">
    <source>
        <dbReference type="ARBA" id="ARBA00022692"/>
    </source>
</evidence>
<feature type="transmembrane region" description="Helical" evidence="7">
    <location>
        <begin position="81"/>
        <end position="99"/>
    </location>
</feature>
<feature type="domain" description="Major facilitator superfamily (MFS) profile" evidence="8">
    <location>
        <begin position="15"/>
        <end position="509"/>
    </location>
</feature>
<evidence type="ECO:0000259" key="8">
    <source>
        <dbReference type="PROSITE" id="PS50850"/>
    </source>
</evidence>
<keyword evidence="5 7" id="KW-1133">Transmembrane helix</keyword>
<evidence type="ECO:0000256" key="3">
    <source>
        <dbReference type="ARBA" id="ARBA00022475"/>
    </source>
</evidence>
<dbReference type="EMBL" id="CP092418">
    <property type="protein sequence ID" value="USD23260.1"/>
    <property type="molecule type" value="Genomic_DNA"/>
</dbReference>
<feature type="transmembrane region" description="Helical" evidence="7">
    <location>
        <begin position="404"/>
        <end position="426"/>
    </location>
</feature>
<dbReference type="PANTHER" id="PTHR42718">
    <property type="entry name" value="MAJOR FACILITATOR SUPERFAMILY MULTIDRUG TRANSPORTER MFSC"/>
    <property type="match status" value="1"/>
</dbReference>
<evidence type="ECO:0000256" key="2">
    <source>
        <dbReference type="ARBA" id="ARBA00022448"/>
    </source>
</evidence>
<dbReference type="InterPro" id="IPR011701">
    <property type="entry name" value="MFS"/>
</dbReference>
<evidence type="ECO:0000256" key="7">
    <source>
        <dbReference type="SAM" id="Phobius"/>
    </source>
</evidence>
<evidence type="ECO:0000256" key="1">
    <source>
        <dbReference type="ARBA" id="ARBA00004651"/>
    </source>
</evidence>
<reference evidence="9" key="1">
    <citation type="submission" date="2022-02" db="EMBL/GenBank/DDBJ databases">
        <title>Coral-associated bacteria.</title>
        <authorList>
            <person name="Tang K."/>
            <person name="Wang X."/>
        </authorList>
    </citation>
    <scope>NUCLEOTIDE SEQUENCE</scope>
    <source>
        <strain evidence="9">SCSIO 43006</strain>
    </source>
</reference>
<accession>A0ABY4VG24</accession>
<feature type="transmembrane region" description="Helical" evidence="7">
    <location>
        <begin position="105"/>
        <end position="126"/>
    </location>
</feature>
<feature type="transmembrane region" description="Helical" evidence="7">
    <location>
        <begin position="358"/>
        <end position="383"/>
    </location>
</feature>
<dbReference type="PRINTS" id="PR01036">
    <property type="entry name" value="TCRTETB"/>
</dbReference>
<feature type="transmembrane region" description="Helical" evidence="7">
    <location>
        <begin position="12"/>
        <end position="37"/>
    </location>
</feature>
<keyword evidence="2" id="KW-0813">Transport</keyword>
<dbReference type="PROSITE" id="PS50850">
    <property type="entry name" value="MFS"/>
    <property type="match status" value="1"/>
</dbReference>
<feature type="transmembrane region" description="Helical" evidence="7">
    <location>
        <begin position="270"/>
        <end position="292"/>
    </location>
</feature>
<feature type="transmembrane region" description="Helical" evidence="7">
    <location>
        <begin position="483"/>
        <end position="504"/>
    </location>
</feature>
<feature type="transmembrane region" description="Helical" evidence="7">
    <location>
        <begin position="49"/>
        <end position="69"/>
    </location>
</feature>
<keyword evidence="10" id="KW-1185">Reference proteome</keyword>
<dbReference type="InterPro" id="IPR036259">
    <property type="entry name" value="MFS_trans_sf"/>
</dbReference>
<evidence type="ECO:0000256" key="6">
    <source>
        <dbReference type="ARBA" id="ARBA00023136"/>
    </source>
</evidence>
<organism evidence="9 10">
    <name type="scientific">Microbulbifer variabilis</name>
    <dbReference type="NCBI Taxonomy" id="266805"/>
    <lineage>
        <taxon>Bacteria</taxon>
        <taxon>Pseudomonadati</taxon>
        <taxon>Pseudomonadota</taxon>
        <taxon>Gammaproteobacteria</taxon>
        <taxon>Cellvibrionales</taxon>
        <taxon>Microbulbiferaceae</taxon>
        <taxon>Microbulbifer</taxon>
    </lineage>
</organism>
<keyword evidence="3" id="KW-1003">Cell membrane</keyword>
<dbReference type="RefSeq" id="WP_252085606.1">
    <property type="nucleotide sequence ID" value="NZ_CP092418.1"/>
</dbReference>
<evidence type="ECO:0000313" key="10">
    <source>
        <dbReference type="Proteomes" id="UP001055658"/>
    </source>
</evidence>
<feature type="transmembrane region" description="Helical" evidence="7">
    <location>
        <begin position="332"/>
        <end position="352"/>
    </location>
</feature>
<dbReference type="SUPFAM" id="SSF103473">
    <property type="entry name" value="MFS general substrate transporter"/>
    <property type="match status" value="1"/>
</dbReference>
<feature type="transmembrane region" description="Helical" evidence="7">
    <location>
        <begin position="304"/>
        <end position="325"/>
    </location>
</feature>
<keyword evidence="4 7" id="KW-0812">Transmembrane</keyword>
<keyword evidence="6 7" id="KW-0472">Membrane</keyword>
<evidence type="ECO:0000313" key="9">
    <source>
        <dbReference type="EMBL" id="USD23260.1"/>
    </source>
</evidence>
<dbReference type="PANTHER" id="PTHR42718:SF46">
    <property type="entry name" value="BLR6921 PROTEIN"/>
    <property type="match status" value="1"/>
</dbReference>
<feature type="transmembrane region" description="Helical" evidence="7">
    <location>
        <begin position="200"/>
        <end position="221"/>
    </location>
</feature>
<evidence type="ECO:0000256" key="5">
    <source>
        <dbReference type="ARBA" id="ARBA00022989"/>
    </source>
</evidence>
<comment type="subcellular location">
    <subcellularLocation>
        <location evidence="1">Cell membrane</location>
        <topology evidence="1">Multi-pass membrane protein</topology>
    </subcellularLocation>
</comment>
<feature type="transmembrane region" description="Helical" evidence="7">
    <location>
        <begin position="167"/>
        <end position="188"/>
    </location>
</feature>
<dbReference type="InterPro" id="IPR020846">
    <property type="entry name" value="MFS_dom"/>
</dbReference>
<dbReference type="Gene3D" id="1.20.1250.20">
    <property type="entry name" value="MFS general substrate transporter like domains"/>
    <property type="match status" value="1"/>
</dbReference>
<name>A0ABY4VG24_9GAMM</name>
<sequence length="517" mass="56983">MSKQTELPYQHRWWVLGGLGLGLMIINIDVTVINLAIPTIGENFSAKIYQLQWVNNIYLIAMGGLIITTGKFGDRFGHKNTLMLGITIFLLGSVIASAAPNLETIIAGRFIQGSGMAASFGMIFVLAESHFQKSEQGLAVGLLVIFTATAQSIGPILGGFIVTHLGWRWAFLINIPVCLLCLTILQIFAKRDSQNKKIYIHYKSGFLILAAYLLILLSLNLEPHKGIASFQFILPLASSLVILIFVFLWQRTLSQPLINLNLLQNKLFQGLLITRACFQMIFGSFLFILPLYLENILGYEAAKVGLIILTMTIFLCFSSIAAGIFNNKFNPIPSIVFAQFTCLTAALSLILMPDKLSWHYLIFGMVFMGITAGIMYSSTNLAAVQSAPKNEKGAAYGLFISNTYLWYAAGISFTGIIVSTVSVRTFTKLSKETLSNEHQVNMLDVLPFITGAQPLKKITRVFPDSSLHSQVLEWGQASFHSGFHSLMIAFLCLSLTGLLASLLFRNTTQFLSKDGAL</sequence>
<feature type="transmembrane region" description="Helical" evidence="7">
    <location>
        <begin position="138"/>
        <end position="161"/>
    </location>
</feature>
<gene>
    <name evidence="9" type="ORF">MJO52_09015</name>
</gene>